<dbReference type="NCBIfam" id="TIGR03168">
    <property type="entry name" value="1-PFK"/>
    <property type="match status" value="1"/>
</dbReference>
<protein>
    <submittedName>
        <fullName evidence="8">6-phosphofructokinase 2</fullName>
    </submittedName>
</protein>
<dbReference type="SUPFAM" id="SSF53613">
    <property type="entry name" value="Ribokinase-like"/>
    <property type="match status" value="1"/>
</dbReference>
<dbReference type="AlphaFoldDB" id="A0A1M6YFC1"/>
<accession>A0A1M6YFC1</accession>
<evidence type="ECO:0000256" key="1">
    <source>
        <dbReference type="ARBA" id="ARBA00010688"/>
    </source>
</evidence>
<evidence type="ECO:0000313" key="8">
    <source>
        <dbReference type="EMBL" id="SHL16997.1"/>
    </source>
</evidence>
<dbReference type="EMBL" id="FRAS01000011">
    <property type="protein sequence ID" value="SHL16997.1"/>
    <property type="molecule type" value="Genomic_DNA"/>
</dbReference>
<dbReference type="InterPro" id="IPR029056">
    <property type="entry name" value="Ribokinase-like"/>
</dbReference>
<dbReference type="STRING" id="1121959.SAMN02746009_02236"/>
<evidence type="ECO:0000259" key="7">
    <source>
        <dbReference type="Pfam" id="PF00294"/>
    </source>
</evidence>
<dbReference type="CDD" id="cd01164">
    <property type="entry name" value="FruK_PfkB_like"/>
    <property type="match status" value="1"/>
</dbReference>
<dbReference type="InterPro" id="IPR017583">
    <property type="entry name" value="Tagatose/fructose_Pkinase"/>
</dbReference>
<keyword evidence="2 6" id="KW-0808">Transferase</keyword>
<organism evidence="8 9">
    <name type="scientific">Hymenobacter psychrotolerans DSM 18569</name>
    <dbReference type="NCBI Taxonomy" id="1121959"/>
    <lineage>
        <taxon>Bacteria</taxon>
        <taxon>Pseudomonadati</taxon>
        <taxon>Bacteroidota</taxon>
        <taxon>Cytophagia</taxon>
        <taxon>Cytophagales</taxon>
        <taxon>Hymenobacteraceae</taxon>
        <taxon>Hymenobacter</taxon>
    </lineage>
</organism>
<dbReference type="InterPro" id="IPR011611">
    <property type="entry name" value="PfkB_dom"/>
</dbReference>
<dbReference type="PIRSF" id="PIRSF000535">
    <property type="entry name" value="1PFK/6PFK/LacC"/>
    <property type="match status" value="1"/>
</dbReference>
<dbReference type="Proteomes" id="UP000183947">
    <property type="component" value="Unassembled WGS sequence"/>
</dbReference>
<dbReference type="GO" id="GO:0005829">
    <property type="term" value="C:cytosol"/>
    <property type="evidence" value="ECO:0007669"/>
    <property type="project" value="TreeGrafter"/>
</dbReference>
<proteinExistence type="inferred from homology"/>
<dbReference type="PANTHER" id="PTHR46566:SF2">
    <property type="entry name" value="ATP-DEPENDENT 6-PHOSPHOFRUCTOKINASE ISOZYME 2"/>
    <property type="match status" value="1"/>
</dbReference>
<evidence type="ECO:0000313" key="9">
    <source>
        <dbReference type="Proteomes" id="UP000183947"/>
    </source>
</evidence>
<dbReference type="PROSITE" id="PS00583">
    <property type="entry name" value="PFKB_KINASES_1"/>
    <property type="match status" value="1"/>
</dbReference>
<dbReference type="InterPro" id="IPR002173">
    <property type="entry name" value="Carboh/pur_kinase_PfkB_CS"/>
</dbReference>
<comment type="similarity">
    <text evidence="1">Belongs to the carbohydrate kinase PfkB family.</text>
</comment>
<sequence length="331" mass="35169">MHRRLTFSSFTLVSMHYVVTLTLNPAVDKSTISDQIIPDQKLRCAAPKFEPGGGGINVSRGLKRLGADSVAVFPAGGPSGTLLQELLAQEQIQQQPVEMAGRTRENFIVVDGSSGRQYRFGMPGAELRPEEQQQVITTLKSLPVRPDFLVISGSLPPGVEPDFVVQVVRAAKGMGIKVVVDTSGPALQQVLHEGVYLAKPNVGELSRMAGVDELDNEAVAAFAQQLVREGKCEILVVSLGPQGACVVTKDSVDHIPAPAVKKRSTVGAGDSMVAGLVYGLSQGLSMRETGRLGVACGTAATMNPGTELFKKEDAEKLYRWLLQQAQPAAAA</sequence>
<dbReference type="GO" id="GO:0003872">
    <property type="term" value="F:6-phosphofructokinase activity"/>
    <property type="evidence" value="ECO:0007669"/>
    <property type="project" value="TreeGrafter"/>
</dbReference>
<dbReference type="GO" id="GO:0005524">
    <property type="term" value="F:ATP binding"/>
    <property type="evidence" value="ECO:0007669"/>
    <property type="project" value="UniProtKB-KW"/>
</dbReference>
<evidence type="ECO:0000256" key="3">
    <source>
        <dbReference type="ARBA" id="ARBA00022741"/>
    </source>
</evidence>
<dbReference type="PROSITE" id="PS00584">
    <property type="entry name" value="PFKB_KINASES_2"/>
    <property type="match status" value="1"/>
</dbReference>
<name>A0A1M6YFC1_9BACT</name>
<dbReference type="Gene3D" id="3.40.1190.20">
    <property type="match status" value="1"/>
</dbReference>
<evidence type="ECO:0000256" key="6">
    <source>
        <dbReference type="PIRNR" id="PIRNR000535"/>
    </source>
</evidence>
<gene>
    <name evidence="8" type="ORF">SAMN02746009_02236</name>
</gene>
<dbReference type="Pfam" id="PF00294">
    <property type="entry name" value="PfkB"/>
    <property type="match status" value="1"/>
</dbReference>
<reference evidence="9" key="1">
    <citation type="submission" date="2016-11" db="EMBL/GenBank/DDBJ databases">
        <authorList>
            <person name="Varghese N."/>
            <person name="Submissions S."/>
        </authorList>
    </citation>
    <scope>NUCLEOTIDE SEQUENCE [LARGE SCALE GENOMIC DNA]</scope>
    <source>
        <strain evidence="9">DSM 18569</strain>
    </source>
</reference>
<dbReference type="FunFam" id="3.40.1190.20:FF:000001">
    <property type="entry name" value="Phosphofructokinase"/>
    <property type="match status" value="1"/>
</dbReference>
<keyword evidence="3" id="KW-0547">Nucleotide-binding</keyword>
<keyword evidence="4 8" id="KW-0418">Kinase</keyword>
<feature type="domain" description="Carbohydrate kinase PfkB" evidence="7">
    <location>
        <begin position="34"/>
        <end position="307"/>
    </location>
</feature>
<evidence type="ECO:0000256" key="2">
    <source>
        <dbReference type="ARBA" id="ARBA00022679"/>
    </source>
</evidence>
<dbReference type="PANTHER" id="PTHR46566">
    <property type="entry name" value="1-PHOSPHOFRUCTOKINASE-RELATED"/>
    <property type="match status" value="1"/>
</dbReference>
<evidence type="ECO:0000256" key="4">
    <source>
        <dbReference type="ARBA" id="ARBA00022777"/>
    </source>
</evidence>
<keyword evidence="9" id="KW-1185">Reference proteome</keyword>
<keyword evidence="5" id="KW-0067">ATP-binding</keyword>
<evidence type="ECO:0000256" key="5">
    <source>
        <dbReference type="ARBA" id="ARBA00022840"/>
    </source>
</evidence>